<keyword evidence="1" id="KW-0472">Membrane</keyword>
<gene>
    <name evidence="2" type="ORF">GCK72_026135</name>
</gene>
<evidence type="ECO:0000313" key="3">
    <source>
        <dbReference type="Proteomes" id="UP000483820"/>
    </source>
</evidence>
<evidence type="ECO:0000313" key="2">
    <source>
        <dbReference type="EMBL" id="KAF1749667.1"/>
    </source>
</evidence>
<protein>
    <submittedName>
        <fullName evidence="2">Uncharacterized protein</fullName>
    </submittedName>
</protein>
<name>A0A6A5G407_CAERE</name>
<dbReference type="CTD" id="78778041"/>
<keyword evidence="1" id="KW-1133">Transmembrane helix</keyword>
<sequence>MKILKAQSNLLAVASSRQPLAASIILREVASLEKELMKVNNLVFVLSIVVVVSPNFIAIASVCMESLSATMKISSNKAPEKVETDDHQ</sequence>
<dbReference type="RefSeq" id="XP_053580248.1">
    <property type="nucleotide sequence ID" value="XM_053736682.1"/>
</dbReference>
<dbReference type="KEGG" id="crq:GCK72_026135"/>
<feature type="transmembrane region" description="Helical" evidence="1">
    <location>
        <begin position="42"/>
        <end position="64"/>
    </location>
</feature>
<accession>A0A6A5G407</accession>
<evidence type="ECO:0000256" key="1">
    <source>
        <dbReference type="SAM" id="Phobius"/>
    </source>
</evidence>
<keyword evidence="1" id="KW-0812">Transmembrane</keyword>
<reference evidence="2 3" key="1">
    <citation type="submission" date="2019-12" db="EMBL/GenBank/DDBJ databases">
        <title>Chromosome-level assembly of the Caenorhabditis remanei genome.</title>
        <authorList>
            <person name="Teterina A.A."/>
            <person name="Willis J.H."/>
            <person name="Phillips P.C."/>
        </authorList>
    </citation>
    <scope>NUCLEOTIDE SEQUENCE [LARGE SCALE GENOMIC DNA]</scope>
    <source>
        <strain evidence="2 3">PX506</strain>
        <tissue evidence="2">Whole organism</tissue>
    </source>
</reference>
<dbReference type="AlphaFoldDB" id="A0A6A5G407"/>
<comment type="caution">
    <text evidence="2">The sequence shown here is derived from an EMBL/GenBank/DDBJ whole genome shotgun (WGS) entry which is preliminary data.</text>
</comment>
<dbReference type="Proteomes" id="UP000483820">
    <property type="component" value="Chromosome X"/>
</dbReference>
<proteinExistence type="predicted"/>
<organism evidence="2 3">
    <name type="scientific">Caenorhabditis remanei</name>
    <name type="common">Caenorhabditis vulgaris</name>
    <dbReference type="NCBI Taxonomy" id="31234"/>
    <lineage>
        <taxon>Eukaryota</taxon>
        <taxon>Metazoa</taxon>
        <taxon>Ecdysozoa</taxon>
        <taxon>Nematoda</taxon>
        <taxon>Chromadorea</taxon>
        <taxon>Rhabditida</taxon>
        <taxon>Rhabditina</taxon>
        <taxon>Rhabditomorpha</taxon>
        <taxon>Rhabditoidea</taxon>
        <taxon>Rhabditidae</taxon>
        <taxon>Peloderinae</taxon>
        <taxon>Caenorhabditis</taxon>
    </lineage>
</organism>
<dbReference type="GeneID" id="78778041"/>
<dbReference type="EMBL" id="WUAV01000006">
    <property type="protein sequence ID" value="KAF1749667.1"/>
    <property type="molecule type" value="Genomic_DNA"/>
</dbReference>